<dbReference type="Proteomes" id="UP000886595">
    <property type="component" value="Unassembled WGS sequence"/>
</dbReference>
<dbReference type="GO" id="GO:0004523">
    <property type="term" value="F:RNA-DNA hybrid ribonuclease activity"/>
    <property type="evidence" value="ECO:0007669"/>
    <property type="project" value="InterPro"/>
</dbReference>
<dbReference type="PANTHER" id="PTHR47074">
    <property type="entry name" value="BNAC02G40300D PROTEIN"/>
    <property type="match status" value="1"/>
</dbReference>
<dbReference type="AlphaFoldDB" id="A0A8X7TP92"/>
<evidence type="ECO:0000259" key="1">
    <source>
        <dbReference type="Pfam" id="PF13456"/>
    </source>
</evidence>
<name>A0A8X7TP92_BRACI</name>
<dbReference type="OrthoDB" id="1114034at2759"/>
<gene>
    <name evidence="2" type="ORF">Bca52824_086804</name>
</gene>
<evidence type="ECO:0000313" key="3">
    <source>
        <dbReference type="Proteomes" id="UP000886595"/>
    </source>
</evidence>
<reference evidence="2 3" key="1">
    <citation type="submission" date="2020-02" db="EMBL/GenBank/DDBJ databases">
        <authorList>
            <person name="Ma Q."/>
            <person name="Huang Y."/>
            <person name="Song X."/>
            <person name="Pei D."/>
        </authorList>
    </citation>
    <scope>NUCLEOTIDE SEQUENCE [LARGE SCALE GENOMIC DNA]</scope>
    <source>
        <strain evidence="2">Sxm20200214</strain>
        <tissue evidence="2">Leaf</tissue>
    </source>
</reference>
<evidence type="ECO:0000313" key="2">
    <source>
        <dbReference type="EMBL" id="KAG2247176.1"/>
    </source>
</evidence>
<keyword evidence="3" id="KW-1185">Reference proteome</keyword>
<feature type="domain" description="RNase H type-1" evidence="1">
    <location>
        <begin position="78"/>
        <end position="153"/>
    </location>
</feature>
<dbReference type="PANTHER" id="PTHR47074:SF49">
    <property type="entry name" value="POLYNUCLEOTIDYL TRANSFERASE, RIBONUCLEASE H-LIKE SUPERFAMILY PROTEIN"/>
    <property type="match status" value="1"/>
</dbReference>
<dbReference type="EMBL" id="JAAMPC010000017">
    <property type="protein sequence ID" value="KAG2247176.1"/>
    <property type="molecule type" value="Genomic_DNA"/>
</dbReference>
<dbReference type="InterPro" id="IPR052929">
    <property type="entry name" value="RNase_H-like_EbsB-rel"/>
</dbReference>
<dbReference type="InterPro" id="IPR002156">
    <property type="entry name" value="RNaseH_domain"/>
</dbReference>
<comment type="caution">
    <text evidence="2">The sequence shown here is derived from an EMBL/GenBank/DDBJ whole genome shotgun (WGS) entry which is preliminary data.</text>
</comment>
<organism evidence="2 3">
    <name type="scientific">Brassica carinata</name>
    <name type="common">Ethiopian mustard</name>
    <name type="synonym">Abyssinian cabbage</name>
    <dbReference type="NCBI Taxonomy" id="52824"/>
    <lineage>
        <taxon>Eukaryota</taxon>
        <taxon>Viridiplantae</taxon>
        <taxon>Streptophyta</taxon>
        <taxon>Embryophyta</taxon>
        <taxon>Tracheophyta</taxon>
        <taxon>Spermatophyta</taxon>
        <taxon>Magnoliopsida</taxon>
        <taxon>eudicotyledons</taxon>
        <taxon>Gunneridae</taxon>
        <taxon>Pentapetalae</taxon>
        <taxon>rosids</taxon>
        <taxon>malvids</taxon>
        <taxon>Brassicales</taxon>
        <taxon>Brassicaceae</taxon>
        <taxon>Brassiceae</taxon>
        <taxon>Brassica</taxon>
    </lineage>
</organism>
<accession>A0A8X7TP92</accession>
<proteinExistence type="predicted"/>
<protein>
    <recommendedName>
        <fullName evidence="1">RNase H type-1 domain-containing protein</fullName>
    </recommendedName>
</protein>
<dbReference type="Pfam" id="PF13456">
    <property type="entry name" value="RVT_3"/>
    <property type="match status" value="1"/>
</dbReference>
<sequence>MLWKNKNEFTFEGKEYEAEDTVTKCLEESRRWTEVVAAAKVETGARNQRPRDGKAWTVPENGRVKCNIGISWSKATCMVGLGWIVRNSEGDTMLHSRRDFNGVSSLLEARRLGLIWAAESMNSHKLQKVSFELEDYELVGSVNRPKAWPAFQLAEWKVSSVKRVANKAAFMIARSVTKERRYQSYVAQGSPSWLRSLLAEEDMRSIML</sequence>
<dbReference type="GO" id="GO:0003676">
    <property type="term" value="F:nucleic acid binding"/>
    <property type="evidence" value="ECO:0007669"/>
    <property type="project" value="InterPro"/>
</dbReference>